<dbReference type="OrthoDB" id="10262526at2759"/>
<dbReference type="GO" id="GO:0036396">
    <property type="term" value="C:RNA N6-methyladenosine methyltransferase complex"/>
    <property type="evidence" value="ECO:0007669"/>
    <property type="project" value="TreeGrafter"/>
</dbReference>
<sequence length="107" mass="12373">GCEQKFTLLDFYDVNVEMYPMLERISPRTRKLELFARMHNTHAGWISLGNQLNGVRLVDEGLRARHIINARQVLRPSVQVVAGWYPLFLTYLGRVKKATRGVQTRCS</sequence>
<comment type="similarity">
    <text evidence="1">Belongs to the MT-A70-like family.</text>
</comment>
<organism evidence="2 3">
    <name type="scientific">Adiantum capillus-veneris</name>
    <name type="common">Maidenhair fern</name>
    <dbReference type="NCBI Taxonomy" id="13818"/>
    <lineage>
        <taxon>Eukaryota</taxon>
        <taxon>Viridiplantae</taxon>
        <taxon>Streptophyta</taxon>
        <taxon>Embryophyta</taxon>
        <taxon>Tracheophyta</taxon>
        <taxon>Polypodiopsida</taxon>
        <taxon>Polypodiidae</taxon>
        <taxon>Polypodiales</taxon>
        <taxon>Pteridineae</taxon>
        <taxon>Pteridaceae</taxon>
        <taxon>Vittarioideae</taxon>
        <taxon>Adiantum</taxon>
    </lineage>
</organism>
<protein>
    <submittedName>
        <fullName evidence="2">Uncharacterized protein</fullName>
    </submittedName>
</protein>
<dbReference type="GO" id="GO:0008168">
    <property type="term" value="F:methyltransferase activity"/>
    <property type="evidence" value="ECO:0007669"/>
    <property type="project" value="TreeGrafter"/>
</dbReference>
<dbReference type="AlphaFoldDB" id="A0A9D4UBI7"/>
<reference evidence="2" key="1">
    <citation type="submission" date="2021-01" db="EMBL/GenBank/DDBJ databases">
        <title>Adiantum capillus-veneris genome.</title>
        <authorList>
            <person name="Fang Y."/>
            <person name="Liao Q."/>
        </authorList>
    </citation>
    <scope>NUCLEOTIDE SEQUENCE</scope>
    <source>
        <strain evidence="2">H3</strain>
        <tissue evidence="2">Leaf</tissue>
    </source>
</reference>
<dbReference type="PROSITE" id="PS51143">
    <property type="entry name" value="MT_A70"/>
    <property type="match status" value="1"/>
</dbReference>
<evidence type="ECO:0000313" key="3">
    <source>
        <dbReference type="Proteomes" id="UP000886520"/>
    </source>
</evidence>
<name>A0A9D4UBI7_ADICA</name>
<evidence type="ECO:0000313" key="2">
    <source>
        <dbReference type="EMBL" id="KAI5064021.1"/>
    </source>
</evidence>
<dbReference type="GO" id="GO:0005634">
    <property type="term" value="C:nucleus"/>
    <property type="evidence" value="ECO:0007669"/>
    <property type="project" value="TreeGrafter"/>
</dbReference>
<feature type="non-terminal residue" evidence="2">
    <location>
        <position position="1"/>
    </location>
</feature>
<accession>A0A9D4UBI7</accession>
<dbReference type="InterPro" id="IPR007757">
    <property type="entry name" value="MT-A70-like"/>
</dbReference>
<dbReference type="PANTHER" id="PTHR12829">
    <property type="entry name" value="N6-ADENOSINE-METHYLTRANSFERASE"/>
    <property type="match status" value="1"/>
</dbReference>
<evidence type="ECO:0000256" key="1">
    <source>
        <dbReference type="PROSITE-ProRule" id="PRU00489"/>
    </source>
</evidence>
<comment type="caution">
    <text evidence="2">The sequence shown here is derived from an EMBL/GenBank/DDBJ whole genome shotgun (WGS) entry which is preliminary data.</text>
</comment>
<dbReference type="PANTHER" id="PTHR12829:SF2">
    <property type="entry name" value="N6-ADENOSINE-METHYLTRANSFERASE MT-A70-LIKE"/>
    <property type="match status" value="1"/>
</dbReference>
<keyword evidence="3" id="KW-1185">Reference proteome</keyword>
<dbReference type="EMBL" id="JABFUD020000020">
    <property type="protein sequence ID" value="KAI5064021.1"/>
    <property type="molecule type" value="Genomic_DNA"/>
</dbReference>
<dbReference type="Pfam" id="PF05063">
    <property type="entry name" value="MT-A70"/>
    <property type="match status" value="1"/>
</dbReference>
<dbReference type="Proteomes" id="UP000886520">
    <property type="component" value="Chromosome 20"/>
</dbReference>
<proteinExistence type="inferred from homology"/>
<gene>
    <name evidence="2" type="ORF">GOP47_0020691</name>
</gene>